<evidence type="ECO:0000313" key="5">
    <source>
        <dbReference type="Proteomes" id="UP000479190"/>
    </source>
</evidence>
<feature type="repeat" description="ANK" evidence="3">
    <location>
        <begin position="875"/>
        <end position="902"/>
    </location>
</feature>
<feature type="repeat" description="ANK" evidence="3">
    <location>
        <begin position="802"/>
        <end position="834"/>
    </location>
</feature>
<evidence type="ECO:0000256" key="2">
    <source>
        <dbReference type="ARBA" id="ARBA00023043"/>
    </source>
</evidence>
<gene>
    <name evidence="4" type="ORF">TBRA_LOCUS11309</name>
</gene>
<protein>
    <submittedName>
        <fullName evidence="4">Uncharacterized protein</fullName>
    </submittedName>
</protein>
<evidence type="ECO:0000313" key="4">
    <source>
        <dbReference type="EMBL" id="CAB0039570.1"/>
    </source>
</evidence>
<dbReference type="InterPro" id="IPR002110">
    <property type="entry name" value="Ankyrin_rpt"/>
</dbReference>
<dbReference type="PRINTS" id="PR01415">
    <property type="entry name" value="ANKYRIN"/>
</dbReference>
<dbReference type="Pfam" id="PF13637">
    <property type="entry name" value="Ank_4"/>
    <property type="match status" value="1"/>
</dbReference>
<dbReference type="Gene3D" id="1.25.40.20">
    <property type="entry name" value="Ankyrin repeat-containing domain"/>
    <property type="match status" value="3"/>
</dbReference>
<keyword evidence="5" id="KW-1185">Reference proteome</keyword>
<dbReference type="Proteomes" id="UP000479190">
    <property type="component" value="Unassembled WGS sequence"/>
</dbReference>
<dbReference type="PROSITE" id="PS50088">
    <property type="entry name" value="ANK_REPEAT"/>
    <property type="match status" value="6"/>
</dbReference>
<dbReference type="OrthoDB" id="21416at2759"/>
<accession>A0A6H5IX98</accession>
<feature type="repeat" description="ANK" evidence="3">
    <location>
        <begin position="769"/>
        <end position="801"/>
    </location>
</feature>
<proteinExistence type="predicted"/>
<dbReference type="PANTHER" id="PTHR24161:SF85">
    <property type="entry name" value="PALMITOYLTRANSFERASE HIP14"/>
    <property type="match status" value="1"/>
</dbReference>
<dbReference type="InterPro" id="IPR036770">
    <property type="entry name" value="Ankyrin_rpt-contain_sf"/>
</dbReference>
<name>A0A6H5IX98_9HYME</name>
<keyword evidence="2 3" id="KW-0040">ANK repeat</keyword>
<dbReference type="AlphaFoldDB" id="A0A6H5IX98"/>
<organism evidence="4 5">
    <name type="scientific">Trichogramma brassicae</name>
    <dbReference type="NCBI Taxonomy" id="86971"/>
    <lineage>
        <taxon>Eukaryota</taxon>
        <taxon>Metazoa</taxon>
        <taxon>Ecdysozoa</taxon>
        <taxon>Arthropoda</taxon>
        <taxon>Hexapoda</taxon>
        <taxon>Insecta</taxon>
        <taxon>Pterygota</taxon>
        <taxon>Neoptera</taxon>
        <taxon>Endopterygota</taxon>
        <taxon>Hymenoptera</taxon>
        <taxon>Apocrita</taxon>
        <taxon>Proctotrupomorpha</taxon>
        <taxon>Chalcidoidea</taxon>
        <taxon>Trichogrammatidae</taxon>
        <taxon>Trichogramma</taxon>
    </lineage>
</organism>
<feature type="repeat" description="ANK" evidence="3">
    <location>
        <begin position="549"/>
        <end position="582"/>
    </location>
</feature>
<dbReference type="PROSITE" id="PS50297">
    <property type="entry name" value="ANK_REP_REGION"/>
    <property type="match status" value="6"/>
</dbReference>
<feature type="repeat" description="ANK" evidence="3">
    <location>
        <begin position="623"/>
        <end position="655"/>
    </location>
</feature>
<feature type="repeat" description="ANK" evidence="3">
    <location>
        <begin position="697"/>
        <end position="729"/>
    </location>
</feature>
<dbReference type="InterPro" id="IPR015915">
    <property type="entry name" value="Kelch-typ_b-propeller"/>
</dbReference>
<evidence type="ECO:0000256" key="1">
    <source>
        <dbReference type="ARBA" id="ARBA00022737"/>
    </source>
</evidence>
<dbReference type="SMART" id="SM00248">
    <property type="entry name" value="ANK"/>
    <property type="match status" value="11"/>
</dbReference>
<reference evidence="4 5" key="1">
    <citation type="submission" date="2020-02" db="EMBL/GenBank/DDBJ databases">
        <authorList>
            <person name="Ferguson B K."/>
        </authorList>
    </citation>
    <scope>NUCLEOTIDE SEQUENCE [LARGE SCALE GENOMIC DNA]</scope>
</reference>
<keyword evidence="1" id="KW-0677">Repeat</keyword>
<dbReference type="EMBL" id="CADCXV010000970">
    <property type="protein sequence ID" value="CAB0039570.1"/>
    <property type="molecule type" value="Genomic_DNA"/>
</dbReference>
<evidence type="ECO:0000256" key="3">
    <source>
        <dbReference type="PROSITE-ProRule" id="PRU00023"/>
    </source>
</evidence>
<sequence length="1146" mass="129779">MSFNIPRLDCQARSNITRVQQLKISSYRRDYSRRSTARPRPARAAAAMFAFWANNVISIVHRSKSKAPRAQPSAAFVVPSDVSPRPLGTICGGPGRWAPKKKFQLFLLTKRHFILGFDHIYTRAGTDSRKSCIPRSREAHAAAEREDTSKMYIYMGYSTTGPLGTICGGPGRWAPKKKFQLFLLTKRHFILGFDHIYTRAGTDSRKSCIPRSREAHAAAEREDTSKMYIYMGYSTTGPLGTICGGPGRWAPKKKFQLFLLTKRHFILGFDHIYTRAGTDSRKSCIPRSREAHAAAEREDTSKMYIYMGYSTTGPLGTICGGPGRWAPKKKFQLFLLTKRHFILGFDHIYTRAGTDSRKSCIPRSREAHAAAEREDTSKIIRSIKLKRLRGKIHGLCDEHERNGLLGELVSLMSDWQGQPPNLRDIFLSEEIDWLVTEFVKRDNMGIGLETFIDFVIRSGYKDEPELDEDGKPLSLRRTTPLHRTVRFKPVTRWRPIVRELFKIYARLDVDYTDESGLGHFHVACMSGCVEVVERFLELGQEPNVLAPETGDTPLLLALSNVARSDVVESLLRGGADPNLANEEGKTPLHVISRKHYIADFADLLFDLLEEKNQLLRVDARDKDGRTPLYWALYNGHEKLVESLLRKGADPNLADEDRDAPLHVICKRCPFKYEMVELFLKVNHDLQQTVQMDARDKKGRTALSVALGSGCLEVAKVLLRNGADPNAVIDTDGSTPLHLICKRGVSYLSTFIEVCDDKQRPLQIDAQDRMGNTPLHLALLNGNINNIESLLRSGADPSFVNNDGSIPLHLALSRGQKKVAETLLKNGSDPNQADARGLTALHVICKSYHDDDSMLDILFESQQLRTKVLVDAKDEAGWTPLRLAVASPLPHVVDVLLNHGADLGSGFAFPTESDLDEIVKPRPGETSYHFKLRVASGLLLVVEHLENKGYRASRSDALTIMKLFDKWQLFEKSSRSNFVDDWFVNARGEIVEELSNPYEHWYDDEEVAIIARSLLMNPSLSLYELIHLPPEEAIRLIAYKDYHEFWRSGDLRELPYASREDCALHLCEKLSRGFFRRWALERRCDVVPDNLNNQDLWRICLGPQLVTPLAQSNKVGKRKRVTNVVIKWERPVRSIKIPKLSKFTYNK</sequence>
<dbReference type="Pfam" id="PF12796">
    <property type="entry name" value="Ank_2"/>
    <property type="match status" value="2"/>
</dbReference>
<dbReference type="Gene3D" id="2.120.10.80">
    <property type="entry name" value="Kelch-type beta propeller"/>
    <property type="match status" value="1"/>
</dbReference>
<dbReference type="PANTHER" id="PTHR24161">
    <property type="entry name" value="ANK_REP_REGION DOMAIN-CONTAINING PROTEIN-RELATED"/>
    <property type="match status" value="1"/>
</dbReference>
<dbReference type="SUPFAM" id="SSF48403">
    <property type="entry name" value="Ankyrin repeat"/>
    <property type="match status" value="2"/>
</dbReference>